<comment type="similarity">
    <text evidence="1 4">Belongs to the glycosyl hydrolase 35 family.</text>
</comment>
<dbReference type="SUPFAM" id="SSF49785">
    <property type="entry name" value="Galactose-binding domain-like"/>
    <property type="match status" value="1"/>
</dbReference>
<protein>
    <submittedName>
        <fullName evidence="8">Beta-galactosidase</fullName>
    </submittedName>
</protein>
<dbReference type="InterPro" id="IPR031330">
    <property type="entry name" value="Gly_Hdrlase_35_cat"/>
</dbReference>
<dbReference type="PRINTS" id="PR00742">
    <property type="entry name" value="GLHYDRLASE35"/>
</dbReference>
<dbReference type="STRING" id="297318.BK138_09405"/>
<dbReference type="InterPro" id="IPR048913">
    <property type="entry name" value="BetaGal_gal-bd"/>
</dbReference>
<dbReference type="Pfam" id="PF01301">
    <property type="entry name" value="Glyco_hydro_35"/>
    <property type="match status" value="1"/>
</dbReference>
<feature type="domain" description="Beta-galactosidase galactose-binding" evidence="7">
    <location>
        <begin position="834"/>
        <end position="895"/>
    </location>
</feature>
<dbReference type="InterPro" id="IPR048912">
    <property type="entry name" value="BetaGal1-like_ABD1"/>
</dbReference>
<keyword evidence="3" id="KW-0326">Glycosidase</keyword>
<evidence type="ECO:0000256" key="2">
    <source>
        <dbReference type="ARBA" id="ARBA00022801"/>
    </source>
</evidence>
<dbReference type="SUPFAM" id="SSF51445">
    <property type="entry name" value="(Trans)glycosidases"/>
    <property type="match status" value="1"/>
</dbReference>
<organism evidence="8 9">
    <name type="scientific">Paenibacillus rhizosphaerae</name>
    <dbReference type="NCBI Taxonomy" id="297318"/>
    <lineage>
        <taxon>Bacteria</taxon>
        <taxon>Bacillati</taxon>
        <taxon>Bacillota</taxon>
        <taxon>Bacilli</taxon>
        <taxon>Bacillales</taxon>
        <taxon>Paenibacillaceae</taxon>
        <taxon>Paenibacillus</taxon>
    </lineage>
</organism>
<evidence type="ECO:0000256" key="3">
    <source>
        <dbReference type="ARBA" id="ARBA00023295"/>
    </source>
</evidence>
<evidence type="ECO:0000313" key="9">
    <source>
        <dbReference type="Proteomes" id="UP000187172"/>
    </source>
</evidence>
<dbReference type="InterPro" id="IPR001944">
    <property type="entry name" value="Glycoside_Hdrlase_35"/>
</dbReference>
<comment type="caution">
    <text evidence="8">The sequence shown here is derived from an EMBL/GenBank/DDBJ whole genome shotgun (WGS) entry which is preliminary data.</text>
</comment>
<name>A0A1R1F4Y1_9BACL</name>
<sequence>MAYDSRSFMLNGERIFLNSASLHYFRMPRSEWREVLMKAKLAGMNCIDTYFAWNVHEPQEGVWDFTGDRDCGAFLDLCAELGLWVVARPGPFICAEWDFGGYPWWLGTKEGIKFRQVNETYLHYTDLYFDRIVPVIRDRQISRGGTVILVQVENEYGYLADDEQAGGYMQYLRNGLLKRGIDVPLITCVGGAEGTIEGANFWSGADRHYAELRAKQPDTPKLVTEFWTGWFEHWGGPSATQKTAPLLEKRMMEIVRAGFTGISHYMFFGGTNFGGYGGRTVGASDIYMVTSYDYDAPLNEYGRITEKYASVKKLSYFLHAFRAFLLQAEAVTEQEVLFPRHPGRYSVRGRGSGKGNMWFVESHQEERETVHMTLGGGITVPVAVHPGEIAPVLDRIPIGEGIHLTSGSLLIGNEIVGKELTLFVAADRGQRSCVVIEAAEPVAITDNGANALSESTADGRGLRLDMCHFEEPGIIRISAGEQSIRFVVLTGDALNRTWRIEGLSGEGVRYAVGLDDIDVGKDGRVQGTAADPDRSVLLLGHWTGGERCVTAGELQTREPSGPGLPQLPAAVWEGSPIELQAVVAEGAVLTGDPQDFGRFGQDYGYLLYACDFDSEQAGEDCLILLDLQDTARVYNNGEEQALVRQVGAAAVPLKTVQGTNRLQILVQHMGRLNFSPYLGETKGLTGPVYRGGRVLDLRRDWRSEDGAAVHLDEVSHPSGTPLLRKEFEPGAMDRAIIAGAVSQGLRINGTLVELEGYHDWFAFCTVDISRYVKPGEVNLIEMPYVSSPLNRLDLIMFRNAERLEEWSMAGTGLLGPGAWKAVDAAVETATAGGPVWYRWRFRRPLWPSGYNIRLKLRLTGMGKGLIVLNGHDLGRFWQIGPQEDYKVPAEWLREENELLLFDEEGRHPGQVRLMYDGPSRQPWFVLE</sequence>
<reference evidence="8 9" key="1">
    <citation type="submission" date="2016-11" db="EMBL/GenBank/DDBJ databases">
        <title>Paenibacillus species isolates.</title>
        <authorList>
            <person name="Beno S.M."/>
        </authorList>
    </citation>
    <scope>NUCLEOTIDE SEQUENCE [LARGE SCALE GENOMIC DNA]</scope>
    <source>
        <strain evidence="8 9">FSL R5-0378</strain>
    </source>
</reference>
<evidence type="ECO:0000259" key="6">
    <source>
        <dbReference type="Pfam" id="PF21317"/>
    </source>
</evidence>
<evidence type="ECO:0000256" key="4">
    <source>
        <dbReference type="RuleBase" id="RU003679"/>
    </source>
</evidence>
<dbReference type="PANTHER" id="PTHR23421">
    <property type="entry name" value="BETA-GALACTOSIDASE RELATED"/>
    <property type="match status" value="1"/>
</dbReference>
<dbReference type="Gene3D" id="3.20.20.80">
    <property type="entry name" value="Glycosidases"/>
    <property type="match status" value="1"/>
</dbReference>
<proteinExistence type="inferred from homology"/>
<evidence type="ECO:0000259" key="5">
    <source>
        <dbReference type="Pfam" id="PF01301"/>
    </source>
</evidence>
<evidence type="ECO:0000313" key="8">
    <source>
        <dbReference type="EMBL" id="OMF59174.1"/>
    </source>
</evidence>
<evidence type="ECO:0000259" key="7">
    <source>
        <dbReference type="Pfam" id="PF21467"/>
    </source>
</evidence>
<dbReference type="EMBL" id="MRTP01000001">
    <property type="protein sequence ID" value="OMF59174.1"/>
    <property type="molecule type" value="Genomic_DNA"/>
</dbReference>
<dbReference type="AlphaFoldDB" id="A0A1R1F4Y1"/>
<feature type="domain" description="Beta-galactosidase 1-like first all-beta" evidence="6">
    <location>
        <begin position="593"/>
        <end position="695"/>
    </location>
</feature>
<gene>
    <name evidence="8" type="ORF">BK138_09405</name>
</gene>
<evidence type="ECO:0000256" key="1">
    <source>
        <dbReference type="ARBA" id="ARBA00009809"/>
    </source>
</evidence>
<feature type="domain" description="Glycoside hydrolase 35 catalytic" evidence="5">
    <location>
        <begin position="7"/>
        <end position="314"/>
    </location>
</feature>
<dbReference type="InterPro" id="IPR008979">
    <property type="entry name" value="Galactose-bd-like_sf"/>
</dbReference>
<accession>A0A1R1F4Y1</accession>
<dbReference type="Proteomes" id="UP000187172">
    <property type="component" value="Unassembled WGS sequence"/>
</dbReference>
<dbReference type="Gene3D" id="2.60.120.260">
    <property type="entry name" value="Galactose-binding domain-like"/>
    <property type="match status" value="2"/>
</dbReference>
<dbReference type="InterPro" id="IPR017853">
    <property type="entry name" value="GH"/>
</dbReference>
<dbReference type="GO" id="GO:0005975">
    <property type="term" value="P:carbohydrate metabolic process"/>
    <property type="evidence" value="ECO:0007669"/>
    <property type="project" value="InterPro"/>
</dbReference>
<keyword evidence="9" id="KW-1185">Reference proteome</keyword>
<keyword evidence="2" id="KW-0378">Hydrolase</keyword>
<dbReference type="GO" id="GO:0004553">
    <property type="term" value="F:hydrolase activity, hydrolyzing O-glycosyl compounds"/>
    <property type="evidence" value="ECO:0007669"/>
    <property type="project" value="InterPro"/>
</dbReference>
<dbReference type="Pfam" id="PF21317">
    <property type="entry name" value="BetaGal_ABD_1"/>
    <property type="match status" value="1"/>
</dbReference>
<dbReference type="Pfam" id="PF21467">
    <property type="entry name" value="BetaGal_gal-bd"/>
    <property type="match status" value="1"/>
</dbReference>